<evidence type="ECO:0000313" key="1">
    <source>
        <dbReference type="EMBL" id="GAH35426.1"/>
    </source>
</evidence>
<protein>
    <submittedName>
        <fullName evidence="1">Uncharacterized protein</fullName>
    </submittedName>
</protein>
<accession>X1EPU6</accession>
<organism evidence="1">
    <name type="scientific">marine sediment metagenome</name>
    <dbReference type="NCBI Taxonomy" id="412755"/>
    <lineage>
        <taxon>unclassified sequences</taxon>
        <taxon>metagenomes</taxon>
        <taxon>ecological metagenomes</taxon>
    </lineage>
</organism>
<sequence length="128" mass="15021">MGDYVREYEDWEQIIREKDFNNIDIIKNWNLEKPPHIIEVIESILNVKEGSQHLLFNNVSIMDYINNIKLKIHRGQSIGIFYDSLEKNQLNKEEVINYLFKTILGINPNFSGEISVFGNKIQPGIKNK</sequence>
<reference evidence="1" key="1">
    <citation type="journal article" date="2014" name="Front. Microbiol.">
        <title>High frequency of phylogenetically diverse reductive dehalogenase-homologous genes in deep subseafloor sedimentary metagenomes.</title>
        <authorList>
            <person name="Kawai M."/>
            <person name="Futagami T."/>
            <person name="Toyoda A."/>
            <person name="Takaki Y."/>
            <person name="Nishi S."/>
            <person name="Hori S."/>
            <person name="Arai W."/>
            <person name="Tsubouchi T."/>
            <person name="Morono Y."/>
            <person name="Uchiyama I."/>
            <person name="Ito T."/>
            <person name="Fujiyama A."/>
            <person name="Inagaki F."/>
            <person name="Takami H."/>
        </authorList>
    </citation>
    <scope>NUCLEOTIDE SEQUENCE</scope>
    <source>
        <strain evidence="1">Expedition CK06-06</strain>
    </source>
</reference>
<feature type="non-terminal residue" evidence="1">
    <location>
        <position position="128"/>
    </location>
</feature>
<comment type="caution">
    <text evidence="1">The sequence shown here is derived from an EMBL/GenBank/DDBJ whole genome shotgun (WGS) entry which is preliminary data.</text>
</comment>
<name>X1EPU6_9ZZZZ</name>
<dbReference type="EMBL" id="BARU01009315">
    <property type="protein sequence ID" value="GAH35426.1"/>
    <property type="molecule type" value="Genomic_DNA"/>
</dbReference>
<proteinExistence type="predicted"/>
<gene>
    <name evidence="1" type="ORF">S03H2_18003</name>
</gene>
<dbReference type="AlphaFoldDB" id="X1EPU6"/>